<dbReference type="EMBL" id="LGRB01000013">
    <property type="protein sequence ID" value="OCT47510.1"/>
    <property type="molecule type" value="Genomic_DNA"/>
</dbReference>
<dbReference type="STRING" id="86049.A0A1C1CG59"/>
<dbReference type="AlphaFoldDB" id="A0A1C1CG59"/>
<dbReference type="Pfam" id="PF00753">
    <property type="entry name" value="Lactamase_B"/>
    <property type="match status" value="1"/>
</dbReference>
<name>A0A1C1CG59_9EURO</name>
<evidence type="ECO:0000259" key="1">
    <source>
        <dbReference type="Pfam" id="PF00753"/>
    </source>
</evidence>
<proteinExistence type="predicted"/>
<dbReference type="InterPro" id="IPR051682">
    <property type="entry name" value="Mito_Persulfide_Diox"/>
</dbReference>
<dbReference type="VEuPathDB" id="FungiDB:CLCR_03773"/>
<reference evidence="2" key="1">
    <citation type="submission" date="2015-07" db="EMBL/GenBank/DDBJ databases">
        <authorList>
            <person name="Noorani M."/>
        </authorList>
    </citation>
    <scope>NUCLEOTIDE SEQUENCE [LARGE SCALE GENOMIC DNA]</scope>
    <source>
        <strain evidence="2">KSF</strain>
    </source>
</reference>
<gene>
    <name evidence="2" type="ORF">CLCR_03773</name>
</gene>
<sequence length="89" mass="9914">MSTIYGIPETELVDAFDHTFADDETFSIGSIQARAIHFPGHTPDHIGYVIGCNIFTGDSFFNLDVGSARCDFYDRRDTSDAEQTCQARD</sequence>
<keyword evidence="3" id="KW-1185">Reference proteome</keyword>
<comment type="caution">
    <text evidence="2">The sequence shown here is derived from an EMBL/GenBank/DDBJ whole genome shotgun (WGS) entry which is preliminary data.</text>
</comment>
<feature type="domain" description="Metallo-beta-lactamase" evidence="1">
    <location>
        <begin position="9"/>
        <end position="83"/>
    </location>
</feature>
<dbReference type="PANTHER" id="PTHR43084">
    <property type="entry name" value="PERSULFIDE DIOXYGENASE ETHE1"/>
    <property type="match status" value="1"/>
</dbReference>
<accession>A0A1C1CG59</accession>
<dbReference type="GO" id="GO:0050313">
    <property type="term" value="F:sulfur dioxygenase activity"/>
    <property type="evidence" value="ECO:0007669"/>
    <property type="project" value="TreeGrafter"/>
</dbReference>
<dbReference type="GO" id="GO:0070813">
    <property type="term" value="P:hydrogen sulfide metabolic process"/>
    <property type="evidence" value="ECO:0007669"/>
    <property type="project" value="TreeGrafter"/>
</dbReference>
<dbReference type="InterPro" id="IPR036866">
    <property type="entry name" value="RibonucZ/Hydroxyglut_hydro"/>
</dbReference>
<dbReference type="eggNOG" id="KOG0814">
    <property type="taxonomic scope" value="Eukaryota"/>
</dbReference>
<dbReference type="InterPro" id="IPR001279">
    <property type="entry name" value="Metallo-B-lactamas"/>
</dbReference>
<protein>
    <recommendedName>
        <fullName evidence="1">Metallo-beta-lactamase domain-containing protein</fullName>
    </recommendedName>
</protein>
<dbReference type="Proteomes" id="UP000094526">
    <property type="component" value="Unassembled WGS sequence"/>
</dbReference>
<evidence type="ECO:0000313" key="2">
    <source>
        <dbReference type="EMBL" id="OCT47510.1"/>
    </source>
</evidence>
<organism evidence="2 3">
    <name type="scientific">Cladophialophora carrionii</name>
    <dbReference type="NCBI Taxonomy" id="86049"/>
    <lineage>
        <taxon>Eukaryota</taxon>
        <taxon>Fungi</taxon>
        <taxon>Dikarya</taxon>
        <taxon>Ascomycota</taxon>
        <taxon>Pezizomycotina</taxon>
        <taxon>Eurotiomycetes</taxon>
        <taxon>Chaetothyriomycetidae</taxon>
        <taxon>Chaetothyriales</taxon>
        <taxon>Herpotrichiellaceae</taxon>
        <taxon>Cladophialophora</taxon>
    </lineage>
</organism>
<dbReference type="OrthoDB" id="449487at2759"/>
<dbReference type="VEuPathDB" id="FungiDB:G647_01873"/>
<dbReference type="GO" id="GO:0006749">
    <property type="term" value="P:glutathione metabolic process"/>
    <property type="evidence" value="ECO:0007669"/>
    <property type="project" value="TreeGrafter"/>
</dbReference>
<evidence type="ECO:0000313" key="3">
    <source>
        <dbReference type="Proteomes" id="UP000094526"/>
    </source>
</evidence>
<dbReference type="Gene3D" id="3.60.15.10">
    <property type="entry name" value="Ribonuclease Z/Hydroxyacylglutathione hydrolase-like"/>
    <property type="match status" value="1"/>
</dbReference>
<dbReference type="PANTHER" id="PTHR43084:SF1">
    <property type="entry name" value="PERSULFIDE DIOXYGENASE ETHE1, MITOCHONDRIAL"/>
    <property type="match status" value="1"/>
</dbReference>
<dbReference type="SUPFAM" id="SSF56281">
    <property type="entry name" value="Metallo-hydrolase/oxidoreductase"/>
    <property type="match status" value="1"/>
</dbReference>